<gene>
    <name evidence="1" type="ORF">FCALED_LOCUS13886</name>
</gene>
<sequence>MDDIASEIEFLCDNANNSNRMNGEVDSPTELESIILYEGKKFSTWEICESFLDVWAKKNTLQKILQ</sequence>
<protein>
    <submittedName>
        <fullName evidence="1">16802_t:CDS:1</fullName>
    </submittedName>
</protein>
<name>A0A9N9HWM1_9GLOM</name>
<evidence type="ECO:0000313" key="2">
    <source>
        <dbReference type="Proteomes" id="UP000789570"/>
    </source>
</evidence>
<accession>A0A9N9HWM1</accession>
<evidence type="ECO:0000313" key="1">
    <source>
        <dbReference type="EMBL" id="CAG8710431.1"/>
    </source>
</evidence>
<comment type="caution">
    <text evidence="1">The sequence shown here is derived from an EMBL/GenBank/DDBJ whole genome shotgun (WGS) entry which is preliminary data.</text>
</comment>
<reference evidence="1" key="1">
    <citation type="submission" date="2021-06" db="EMBL/GenBank/DDBJ databases">
        <authorList>
            <person name="Kallberg Y."/>
            <person name="Tangrot J."/>
            <person name="Rosling A."/>
        </authorList>
    </citation>
    <scope>NUCLEOTIDE SEQUENCE</scope>
    <source>
        <strain evidence="1">UK204</strain>
    </source>
</reference>
<keyword evidence="2" id="KW-1185">Reference proteome</keyword>
<proteinExistence type="predicted"/>
<organism evidence="1 2">
    <name type="scientific">Funneliformis caledonium</name>
    <dbReference type="NCBI Taxonomy" id="1117310"/>
    <lineage>
        <taxon>Eukaryota</taxon>
        <taxon>Fungi</taxon>
        <taxon>Fungi incertae sedis</taxon>
        <taxon>Mucoromycota</taxon>
        <taxon>Glomeromycotina</taxon>
        <taxon>Glomeromycetes</taxon>
        <taxon>Glomerales</taxon>
        <taxon>Glomeraceae</taxon>
        <taxon>Funneliformis</taxon>
    </lineage>
</organism>
<dbReference type="Proteomes" id="UP000789570">
    <property type="component" value="Unassembled WGS sequence"/>
</dbReference>
<dbReference type="AlphaFoldDB" id="A0A9N9HWM1"/>
<dbReference type="EMBL" id="CAJVPQ010008844">
    <property type="protein sequence ID" value="CAG8710431.1"/>
    <property type="molecule type" value="Genomic_DNA"/>
</dbReference>